<sequence length="219" mass="24504">MKPLLILGFFVIALFYIVHAKIPDFCSLPIDEGKTPPSGSDFVIMIYYDATRDLCYPFKYLGEGGNANRFTLEKFCMRNCSARAEQVYPMDVSQACHLKKDIGKCYGTSLRFYYDSINQKCKKFLWTGCAGNGNRFIDQETCNATCSGIHDSGIEEEEYEPDTPIALILGVVLGIIGLILLTVVIVLFIKNKNAKKNHKSTQHVAQELPLKDTPAQELA</sequence>
<dbReference type="InterPro" id="IPR002223">
    <property type="entry name" value="Kunitz_BPTI"/>
</dbReference>
<keyword evidence="6" id="KW-1185">Reference proteome</keyword>
<dbReference type="GO" id="GO:0004867">
    <property type="term" value="F:serine-type endopeptidase inhibitor activity"/>
    <property type="evidence" value="ECO:0007669"/>
    <property type="project" value="UniProtKB-KW"/>
</dbReference>
<evidence type="ECO:0000313" key="5">
    <source>
        <dbReference type="Ensembl" id="ENSELUP00000002189.2"/>
    </source>
</evidence>
<keyword evidence="1" id="KW-1015">Disulfide bond</keyword>
<proteinExistence type="predicted"/>
<feature type="domain" description="BPTI/Kunitz inhibitor" evidence="4">
    <location>
        <begin position="26"/>
        <end position="80"/>
    </location>
</feature>
<dbReference type="KEGG" id="els:105007056"/>
<dbReference type="PANTHER" id="PTHR10083">
    <property type="entry name" value="KUNITZ-TYPE PROTEASE INHIBITOR-RELATED"/>
    <property type="match status" value="1"/>
</dbReference>
<keyword evidence="2" id="KW-1133">Transmembrane helix</keyword>
<dbReference type="InParanoid" id="A0A3P8XC49"/>
<dbReference type="Gene3D" id="4.10.410.10">
    <property type="entry name" value="Pancreatic trypsin inhibitor Kunitz domain"/>
    <property type="match status" value="2"/>
</dbReference>
<reference evidence="5" key="3">
    <citation type="submission" date="2025-08" db="UniProtKB">
        <authorList>
            <consortium name="Ensembl"/>
        </authorList>
    </citation>
    <scope>IDENTIFICATION</scope>
</reference>
<dbReference type="Proteomes" id="UP000265140">
    <property type="component" value="Chromosome 19"/>
</dbReference>
<dbReference type="PROSITE" id="PS50279">
    <property type="entry name" value="BPTI_KUNITZ_2"/>
    <property type="match status" value="2"/>
</dbReference>
<evidence type="ECO:0000256" key="2">
    <source>
        <dbReference type="SAM" id="Phobius"/>
    </source>
</evidence>
<dbReference type="Bgee" id="ENSELUG00000003554">
    <property type="expression patterns" value="Expressed in digestive tract and 2 other cell types or tissues"/>
</dbReference>
<evidence type="ECO:0000256" key="3">
    <source>
        <dbReference type="SAM" id="SignalP"/>
    </source>
</evidence>
<keyword evidence="2" id="KW-0472">Membrane</keyword>
<reference evidence="6" key="1">
    <citation type="journal article" date="2014" name="PLoS ONE">
        <title>The genome and linkage map of the northern pike (Esox lucius): conserved synteny revealed between the salmonid sister group and the Neoteleostei.</title>
        <authorList>
            <person name="Rondeau E.B."/>
            <person name="Minkley D.R."/>
            <person name="Leong J.S."/>
            <person name="Messmer A.M."/>
            <person name="Jantzen J.R."/>
            <person name="von Schalburg K.R."/>
            <person name="Lemon C."/>
            <person name="Bird N.H."/>
            <person name="Koop B.F."/>
        </authorList>
    </citation>
    <scope>NUCLEOTIDE SEQUENCE</scope>
</reference>
<keyword evidence="3" id="KW-0732">Signal</keyword>
<dbReference type="PROSITE" id="PS00280">
    <property type="entry name" value="BPTI_KUNITZ_1"/>
    <property type="match status" value="1"/>
</dbReference>
<dbReference type="InterPro" id="IPR050098">
    <property type="entry name" value="TFPI/VKTCI-like"/>
</dbReference>
<dbReference type="GO" id="GO:0005615">
    <property type="term" value="C:extracellular space"/>
    <property type="evidence" value="ECO:0007669"/>
    <property type="project" value="TreeGrafter"/>
</dbReference>
<dbReference type="GeneTree" id="ENSGT00940000168688"/>
<evidence type="ECO:0000256" key="1">
    <source>
        <dbReference type="ARBA" id="ARBA00023157"/>
    </source>
</evidence>
<feature type="transmembrane region" description="Helical" evidence="2">
    <location>
        <begin position="165"/>
        <end position="189"/>
    </location>
</feature>
<dbReference type="PANTHER" id="PTHR10083:SF373">
    <property type="entry name" value="SERINE PEPTIDASE INHIBITOR, KUNITZ TYPE, 2"/>
    <property type="match status" value="1"/>
</dbReference>
<protein>
    <recommendedName>
        <fullName evidence="4">BPTI/Kunitz inhibitor domain-containing protein</fullName>
    </recommendedName>
</protein>
<feature type="domain" description="BPTI/Kunitz inhibitor" evidence="4">
    <location>
        <begin position="96"/>
        <end position="146"/>
    </location>
</feature>
<dbReference type="STRING" id="8010.ENSELUP00000002189"/>
<reference evidence="5" key="4">
    <citation type="submission" date="2025-09" db="UniProtKB">
        <authorList>
            <consortium name="Ensembl"/>
        </authorList>
    </citation>
    <scope>IDENTIFICATION</scope>
</reference>
<dbReference type="CDD" id="cd00109">
    <property type="entry name" value="Kunitz-type"/>
    <property type="match status" value="1"/>
</dbReference>
<evidence type="ECO:0000313" key="6">
    <source>
        <dbReference type="Proteomes" id="UP000265140"/>
    </source>
</evidence>
<reference evidence="5" key="2">
    <citation type="submission" date="2020-02" db="EMBL/GenBank/DDBJ databases">
        <title>Esox lucius (northern pike) genome, fEsoLuc1, primary haplotype.</title>
        <authorList>
            <person name="Myers G."/>
            <person name="Karagic N."/>
            <person name="Meyer A."/>
            <person name="Pippel M."/>
            <person name="Reichard M."/>
            <person name="Winkler S."/>
            <person name="Tracey A."/>
            <person name="Sims Y."/>
            <person name="Howe K."/>
            <person name="Rhie A."/>
            <person name="Formenti G."/>
            <person name="Durbin R."/>
            <person name="Fedrigo O."/>
            <person name="Jarvis E.D."/>
        </authorList>
    </citation>
    <scope>NUCLEOTIDE SEQUENCE [LARGE SCALE GENOMIC DNA]</scope>
</reference>
<dbReference type="SMART" id="SM00131">
    <property type="entry name" value="KU"/>
    <property type="match status" value="2"/>
</dbReference>
<dbReference type="OrthoDB" id="4473401at2759"/>
<dbReference type="Ensembl" id="ENSELUT00000016137.3">
    <property type="protein sequence ID" value="ENSELUP00000002189.2"/>
    <property type="gene ID" value="ENSELUG00000003554.3"/>
</dbReference>
<dbReference type="OMA" id="KQCMRNC"/>
<feature type="signal peptide" evidence="3">
    <location>
        <begin position="1"/>
        <end position="20"/>
    </location>
</feature>
<organism evidence="5 6">
    <name type="scientific">Esox lucius</name>
    <name type="common">Northern pike</name>
    <dbReference type="NCBI Taxonomy" id="8010"/>
    <lineage>
        <taxon>Eukaryota</taxon>
        <taxon>Metazoa</taxon>
        <taxon>Chordata</taxon>
        <taxon>Craniata</taxon>
        <taxon>Vertebrata</taxon>
        <taxon>Euteleostomi</taxon>
        <taxon>Actinopterygii</taxon>
        <taxon>Neopterygii</taxon>
        <taxon>Teleostei</taxon>
        <taxon>Protacanthopterygii</taxon>
        <taxon>Esociformes</taxon>
        <taxon>Esocidae</taxon>
        <taxon>Esox</taxon>
    </lineage>
</organism>
<name>A0A3P8XC49_ESOLU</name>
<evidence type="ECO:0000259" key="4">
    <source>
        <dbReference type="PROSITE" id="PS50279"/>
    </source>
</evidence>
<dbReference type="SUPFAM" id="SSF57362">
    <property type="entry name" value="BPTI-like"/>
    <property type="match status" value="2"/>
</dbReference>
<keyword evidence="2" id="KW-0812">Transmembrane</keyword>
<feature type="chain" id="PRO_5044185418" description="BPTI/Kunitz inhibitor domain-containing protein" evidence="3">
    <location>
        <begin position="21"/>
        <end position="219"/>
    </location>
</feature>
<dbReference type="PRINTS" id="PR00759">
    <property type="entry name" value="BASICPTASE"/>
</dbReference>
<dbReference type="InterPro" id="IPR020901">
    <property type="entry name" value="Prtase_inh_Kunz-CS"/>
</dbReference>
<dbReference type="AlphaFoldDB" id="A0A3P8XC49"/>
<dbReference type="InterPro" id="IPR036880">
    <property type="entry name" value="Kunitz_BPTI_sf"/>
</dbReference>
<dbReference type="CDD" id="cd22593">
    <property type="entry name" value="Kunitz_conkunitzin"/>
    <property type="match status" value="1"/>
</dbReference>
<dbReference type="RefSeq" id="XP_010864131.2">
    <property type="nucleotide sequence ID" value="XM_010865829.5"/>
</dbReference>
<accession>A0A3P8XC49</accession>
<dbReference type="GeneID" id="105007056"/>
<dbReference type="Pfam" id="PF00014">
    <property type="entry name" value="Kunitz_BPTI"/>
    <property type="match status" value="2"/>
</dbReference>